<dbReference type="GO" id="GO:0009847">
    <property type="term" value="P:spore germination"/>
    <property type="evidence" value="ECO:0007669"/>
    <property type="project" value="InterPro"/>
</dbReference>
<dbReference type="GO" id="GO:0016020">
    <property type="term" value="C:membrane"/>
    <property type="evidence" value="ECO:0007669"/>
    <property type="project" value="UniProtKB-SubCell"/>
</dbReference>
<evidence type="ECO:0000256" key="6">
    <source>
        <dbReference type="ARBA" id="ARBA00023139"/>
    </source>
</evidence>
<comment type="similarity">
    <text evidence="2">Belongs to the GerABKC lipoprotein family.</text>
</comment>
<dbReference type="Pfam" id="PF25198">
    <property type="entry name" value="Spore_GerAC_N"/>
    <property type="match status" value="1"/>
</dbReference>
<evidence type="ECO:0000313" key="12">
    <source>
        <dbReference type="Proteomes" id="UP000075430"/>
    </source>
</evidence>
<dbReference type="Gene3D" id="3.30.300.210">
    <property type="entry name" value="Nutrient germinant receptor protein C, domain 3"/>
    <property type="match status" value="1"/>
</dbReference>
<feature type="domain" description="Spore germination protein N-terminal" evidence="10">
    <location>
        <begin position="24"/>
        <end position="201"/>
    </location>
</feature>
<dbReference type="InterPro" id="IPR038501">
    <property type="entry name" value="Spore_GerAC_C_sf"/>
</dbReference>
<dbReference type="Gene3D" id="6.20.190.10">
    <property type="entry name" value="Nutrient germinant receptor protein C, domain 1"/>
    <property type="match status" value="1"/>
</dbReference>
<keyword evidence="6" id="KW-0564">Palmitate</keyword>
<evidence type="ECO:0000313" key="11">
    <source>
        <dbReference type="EMBL" id="KXZ15646.1"/>
    </source>
</evidence>
<evidence type="ECO:0000259" key="10">
    <source>
        <dbReference type="Pfam" id="PF25198"/>
    </source>
</evidence>
<dbReference type="OrthoDB" id="9816067at2"/>
<dbReference type="Proteomes" id="UP000075430">
    <property type="component" value="Unassembled WGS sequence"/>
</dbReference>
<dbReference type="RefSeq" id="WP_061522835.1">
    <property type="nucleotide sequence ID" value="NZ_JARLZY010000024.1"/>
</dbReference>
<evidence type="ECO:0000256" key="1">
    <source>
        <dbReference type="ARBA" id="ARBA00004635"/>
    </source>
</evidence>
<proteinExistence type="inferred from homology"/>
<keyword evidence="5" id="KW-0472">Membrane</keyword>
<dbReference type="STRING" id="1793963.AXI58_02655"/>
<comment type="subcellular location">
    <subcellularLocation>
        <location evidence="1">Membrane</location>
        <topology evidence="1">Lipid-anchor</topology>
    </subcellularLocation>
</comment>
<dbReference type="InterPro" id="IPR008844">
    <property type="entry name" value="Spore_GerAC-like"/>
</dbReference>
<evidence type="ECO:0000259" key="9">
    <source>
        <dbReference type="Pfam" id="PF05504"/>
    </source>
</evidence>
<keyword evidence="3" id="KW-0309">Germination</keyword>
<protein>
    <submittedName>
        <fullName evidence="11">Spore gernimation protein KC</fullName>
    </submittedName>
</protein>
<comment type="caution">
    <text evidence="11">The sequence shown here is derived from an EMBL/GenBank/DDBJ whole genome shotgun (WGS) entry which is preliminary data.</text>
</comment>
<keyword evidence="7" id="KW-0449">Lipoprotein</keyword>
<keyword evidence="4 8" id="KW-0732">Signal</keyword>
<accession>A0A150F625</accession>
<feature type="signal peptide" evidence="8">
    <location>
        <begin position="1"/>
        <end position="21"/>
    </location>
</feature>
<dbReference type="NCBIfam" id="TIGR02887">
    <property type="entry name" value="spore_ger_x_C"/>
    <property type="match status" value="1"/>
</dbReference>
<dbReference type="PANTHER" id="PTHR35789:SF1">
    <property type="entry name" value="SPORE GERMINATION PROTEIN B3"/>
    <property type="match status" value="1"/>
</dbReference>
<evidence type="ECO:0000256" key="2">
    <source>
        <dbReference type="ARBA" id="ARBA00007886"/>
    </source>
</evidence>
<dbReference type="InterPro" id="IPR057336">
    <property type="entry name" value="GerAC_N"/>
</dbReference>
<evidence type="ECO:0000256" key="8">
    <source>
        <dbReference type="SAM" id="SignalP"/>
    </source>
</evidence>
<sequence>MKRRKCILALCMMISILFLSGCWDKRELTELAIISAIGIDRTDDGKYVLHFQIINPGNVAGGLQGGGVSDRPPVSVYSVSGDNLTEALRKGSMQVSRRLYFAHTNLVVLSEKLVKEEGLNFILDNLDRDTEFRTTATAVIAHNCKAKDIIKVLTPIDKIPSNKVNKTLGFTEEQYGRIVKTSLQDVLIDIASPTGTPFIPGYEMHGDGKVGPNMENTQATEPKAVLSADGLAIFNKDGRLDYWIESDDSVGAVWLLNKIKHTFINADWDHVKHAMSLQVIRQETRMTASIRNGKPHIKVRIEADGLIDAVRYPFRLSDPKVLLQMEKAFSTQLNKDISKSIEDIKAHKNDFVGFGDVIYRKYPKEWEKLKEKWEEEYLPNLPVDVKTEVFIRRTGLRNNPLSDKLEHD</sequence>
<dbReference type="AlphaFoldDB" id="A0A150F625"/>
<gene>
    <name evidence="11" type="ORF">AXI58_02655</name>
</gene>
<reference evidence="12" key="1">
    <citation type="submission" date="2016-02" db="EMBL/GenBank/DDBJ databases">
        <authorList>
            <person name="Dunlap C."/>
        </authorList>
    </citation>
    <scope>NUCLEOTIDE SEQUENCE [LARGE SCALE GENOMIC DNA]</scope>
    <source>
        <strain evidence="12">NRRL B-41092</strain>
    </source>
</reference>
<evidence type="ECO:0000256" key="4">
    <source>
        <dbReference type="ARBA" id="ARBA00022729"/>
    </source>
</evidence>
<keyword evidence="12" id="KW-1185">Reference proteome</keyword>
<dbReference type="Pfam" id="PF05504">
    <property type="entry name" value="Spore_GerAC"/>
    <property type="match status" value="1"/>
</dbReference>
<name>A0A150F625_9BACI</name>
<dbReference type="PROSITE" id="PS51257">
    <property type="entry name" value="PROKAR_LIPOPROTEIN"/>
    <property type="match status" value="1"/>
</dbReference>
<feature type="chain" id="PRO_5038750635" evidence="8">
    <location>
        <begin position="22"/>
        <end position="408"/>
    </location>
</feature>
<organism evidence="11 12">
    <name type="scientific">Bacillus nakamurai</name>
    <dbReference type="NCBI Taxonomy" id="1793963"/>
    <lineage>
        <taxon>Bacteria</taxon>
        <taxon>Bacillati</taxon>
        <taxon>Bacillota</taxon>
        <taxon>Bacilli</taxon>
        <taxon>Bacillales</taxon>
        <taxon>Bacillaceae</taxon>
        <taxon>Bacillus</taxon>
    </lineage>
</organism>
<evidence type="ECO:0000256" key="7">
    <source>
        <dbReference type="ARBA" id="ARBA00023288"/>
    </source>
</evidence>
<feature type="domain" description="Spore germination GerAC-like C-terminal" evidence="9">
    <location>
        <begin position="229"/>
        <end position="395"/>
    </location>
</feature>
<dbReference type="PANTHER" id="PTHR35789">
    <property type="entry name" value="SPORE GERMINATION PROTEIN B3"/>
    <property type="match status" value="1"/>
</dbReference>
<evidence type="ECO:0000256" key="5">
    <source>
        <dbReference type="ARBA" id="ARBA00023136"/>
    </source>
</evidence>
<dbReference type="InterPro" id="IPR046953">
    <property type="entry name" value="Spore_GerAC-like_C"/>
</dbReference>
<evidence type="ECO:0000256" key="3">
    <source>
        <dbReference type="ARBA" id="ARBA00022544"/>
    </source>
</evidence>
<dbReference type="EMBL" id="LSBA01000034">
    <property type="protein sequence ID" value="KXZ15646.1"/>
    <property type="molecule type" value="Genomic_DNA"/>
</dbReference>